<reference evidence="7" key="2">
    <citation type="submission" date="2010-04" db="EMBL/GenBank/DDBJ databases">
        <authorList>
            <person name="Buell R."/>
            <person name="Hamilton J."/>
            <person name="Hostetler J."/>
        </authorList>
    </citation>
    <scope>NUCLEOTIDE SEQUENCE [LARGE SCALE GENOMIC DNA]</scope>
    <source>
        <strain evidence="7">DAOM:BR144</strain>
    </source>
</reference>
<reference evidence="6" key="3">
    <citation type="submission" date="2015-02" db="UniProtKB">
        <authorList>
            <consortium name="EnsemblProtists"/>
        </authorList>
    </citation>
    <scope>IDENTIFICATION</scope>
    <source>
        <strain evidence="6">DAOM BR144</strain>
    </source>
</reference>
<proteinExistence type="inferred from homology"/>
<name>K3WJA0_GLOUD</name>
<dbReference type="Proteomes" id="UP000019132">
    <property type="component" value="Unassembled WGS sequence"/>
</dbReference>
<organism evidence="6 7">
    <name type="scientific">Globisporangium ultimum (strain ATCC 200006 / CBS 805.95 / DAOM BR144)</name>
    <name type="common">Pythium ultimum</name>
    <dbReference type="NCBI Taxonomy" id="431595"/>
    <lineage>
        <taxon>Eukaryota</taxon>
        <taxon>Sar</taxon>
        <taxon>Stramenopiles</taxon>
        <taxon>Oomycota</taxon>
        <taxon>Peronosporomycetes</taxon>
        <taxon>Pythiales</taxon>
        <taxon>Pythiaceae</taxon>
        <taxon>Globisporangium</taxon>
    </lineage>
</organism>
<dbReference type="Gene3D" id="3.40.30.10">
    <property type="entry name" value="Glutaredoxin"/>
    <property type="match status" value="1"/>
</dbReference>
<comment type="similarity">
    <text evidence="1 4">Belongs to the glutathione peroxidase family.</text>
</comment>
<evidence type="ECO:0000313" key="7">
    <source>
        <dbReference type="Proteomes" id="UP000019132"/>
    </source>
</evidence>
<evidence type="ECO:0000256" key="3">
    <source>
        <dbReference type="ARBA" id="ARBA00023002"/>
    </source>
</evidence>
<dbReference type="SUPFAM" id="SSF52833">
    <property type="entry name" value="Thioredoxin-like"/>
    <property type="match status" value="1"/>
</dbReference>
<sequence>MAELASRALHIEHQEREHMDELQMLGLDRSLAATPPVVDGRVFQRLYRYHLLPPPLQLLSDAVAVHLVTPEVRKQVFATGKWRHPSALGPCVRGNKLLAAIKDYVQTYEENVSDLQDSAKQVAEALVLSGFISPVHEPENEDSIVMYVSDKDYYELVAPGAQQIVAAGSRRGTGAAAAGERRDESTARRQNVKMSVWGVTDGATRAGAVFRKPNTMSPILRFLQSLSLCGARPREKRFYAVINKTKYHSLYLFSTDTAREELTHLDLQDVMVQYEAGSARAPLYHGLKIWDDTHSEVLDFVSKTRQEEWLLALLDAGAKYKEANRDHDKWASPDASFYSLTDADASGKRFLMEDLVGSVVLVVNVASKDPQAPLQYPELVTIADKYHDDGFTVLAFPSDQFGGDGQEFDTDGEILSYLVQAYKVNFPIMTKRDVNGLDARDAFLYLNAHLPGSFGPFTEWNFTKFLIDRHGKPFKRYETSVLPQSLEADIRQLLESPVPESVARQQQQQAPYAHVEVAVPKKENA</sequence>
<dbReference type="PROSITE" id="PS51355">
    <property type="entry name" value="GLUTATHIONE_PEROXID_3"/>
    <property type="match status" value="1"/>
</dbReference>
<dbReference type="PRINTS" id="PR01011">
    <property type="entry name" value="GLUTPROXDASE"/>
</dbReference>
<dbReference type="PANTHER" id="PTHR11592:SF78">
    <property type="entry name" value="GLUTATHIONE PEROXIDASE"/>
    <property type="match status" value="1"/>
</dbReference>
<keyword evidence="3 4" id="KW-0560">Oxidoreductase</keyword>
<dbReference type="InterPro" id="IPR036249">
    <property type="entry name" value="Thioredoxin-like_sf"/>
</dbReference>
<dbReference type="GO" id="GO:0006979">
    <property type="term" value="P:response to oxidative stress"/>
    <property type="evidence" value="ECO:0007669"/>
    <property type="project" value="InterPro"/>
</dbReference>
<protein>
    <recommendedName>
        <fullName evidence="4">Glutathione peroxidase</fullName>
    </recommendedName>
</protein>
<dbReference type="EnsemblProtists" id="PYU1_T005042">
    <property type="protein sequence ID" value="PYU1_T005042"/>
    <property type="gene ID" value="PYU1_G005031"/>
</dbReference>
<dbReference type="VEuPathDB" id="FungiDB:PYU1_G005031"/>
<dbReference type="InParanoid" id="K3WJA0"/>
<dbReference type="InterPro" id="IPR000889">
    <property type="entry name" value="Glutathione_peroxidase"/>
</dbReference>
<dbReference type="EMBL" id="GL376564">
    <property type="status" value="NOT_ANNOTATED_CDS"/>
    <property type="molecule type" value="Genomic_DNA"/>
</dbReference>
<evidence type="ECO:0000256" key="5">
    <source>
        <dbReference type="SAM" id="MobiDB-lite"/>
    </source>
</evidence>
<keyword evidence="2 4" id="KW-0575">Peroxidase</keyword>
<keyword evidence="7" id="KW-1185">Reference proteome</keyword>
<dbReference type="GO" id="GO:0004601">
    <property type="term" value="F:peroxidase activity"/>
    <property type="evidence" value="ECO:0007669"/>
    <property type="project" value="UniProtKB-KW"/>
</dbReference>
<dbReference type="eggNOG" id="KOG1651">
    <property type="taxonomic scope" value="Eukaryota"/>
</dbReference>
<feature type="region of interest" description="Disordered" evidence="5">
    <location>
        <begin position="500"/>
        <end position="525"/>
    </location>
</feature>
<evidence type="ECO:0000313" key="6">
    <source>
        <dbReference type="EnsemblProtists" id="PYU1_T005042"/>
    </source>
</evidence>
<reference evidence="7" key="1">
    <citation type="journal article" date="2010" name="Genome Biol.">
        <title>Genome sequence of the necrotrophic plant pathogen Pythium ultimum reveals original pathogenicity mechanisms and effector repertoire.</title>
        <authorList>
            <person name="Levesque C.A."/>
            <person name="Brouwer H."/>
            <person name="Cano L."/>
            <person name="Hamilton J.P."/>
            <person name="Holt C."/>
            <person name="Huitema E."/>
            <person name="Raffaele S."/>
            <person name="Robideau G.P."/>
            <person name="Thines M."/>
            <person name="Win J."/>
            <person name="Zerillo M.M."/>
            <person name="Beakes G.W."/>
            <person name="Boore J.L."/>
            <person name="Busam D."/>
            <person name="Dumas B."/>
            <person name="Ferriera S."/>
            <person name="Fuerstenberg S.I."/>
            <person name="Gachon C.M."/>
            <person name="Gaulin E."/>
            <person name="Govers F."/>
            <person name="Grenville-Briggs L."/>
            <person name="Horner N."/>
            <person name="Hostetler J."/>
            <person name="Jiang R.H."/>
            <person name="Johnson J."/>
            <person name="Krajaejun T."/>
            <person name="Lin H."/>
            <person name="Meijer H.J."/>
            <person name="Moore B."/>
            <person name="Morris P."/>
            <person name="Phuntmart V."/>
            <person name="Puiu D."/>
            <person name="Shetty J."/>
            <person name="Stajich J.E."/>
            <person name="Tripathy S."/>
            <person name="Wawra S."/>
            <person name="van West P."/>
            <person name="Whitty B.R."/>
            <person name="Coutinho P.M."/>
            <person name="Henrissat B."/>
            <person name="Martin F."/>
            <person name="Thomas P.D."/>
            <person name="Tyler B.M."/>
            <person name="De Vries R.P."/>
            <person name="Kamoun S."/>
            <person name="Yandell M."/>
            <person name="Tisserat N."/>
            <person name="Buell C.R."/>
        </authorList>
    </citation>
    <scope>NUCLEOTIDE SEQUENCE</scope>
    <source>
        <strain evidence="7">DAOM:BR144</strain>
    </source>
</reference>
<accession>K3WJA0</accession>
<evidence type="ECO:0000256" key="4">
    <source>
        <dbReference type="RuleBase" id="RU000499"/>
    </source>
</evidence>
<evidence type="ECO:0000256" key="2">
    <source>
        <dbReference type="ARBA" id="ARBA00022559"/>
    </source>
</evidence>
<dbReference type="HOGENOM" id="CLU_029507_7_0_1"/>
<dbReference type="STRING" id="431595.K3WJA0"/>
<evidence type="ECO:0000256" key="1">
    <source>
        <dbReference type="ARBA" id="ARBA00006926"/>
    </source>
</evidence>
<dbReference type="Pfam" id="PF00255">
    <property type="entry name" value="GSHPx"/>
    <property type="match status" value="1"/>
</dbReference>
<dbReference type="PANTHER" id="PTHR11592">
    <property type="entry name" value="GLUTATHIONE PEROXIDASE"/>
    <property type="match status" value="1"/>
</dbReference>
<dbReference type="AlphaFoldDB" id="K3WJA0"/>